<dbReference type="AlphaFoldDB" id="U1LRH8"/>
<evidence type="ECO:0000313" key="7">
    <source>
        <dbReference type="EMBL" id="ERG65099.1"/>
    </source>
</evidence>
<dbReference type="OrthoDB" id="5112512at2"/>
<feature type="transmembrane region" description="Helical" evidence="6">
    <location>
        <begin position="352"/>
        <end position="372"/>
    </location>
</feature>
<comment type="subcellular location">
    <subcellularLocation>
        <location evidence="1">Cell membrane</location>
        <topology evidence="1">Multi-pass membrane protein</topology>
    </subcellularLocation>
</comment>
<feature type="transmembrane region" description="Helical" evidence="6">
    <location>
        <begin position="287"/>
        <end position="307"/>
    </location>
</feature>
<feature type="transmembrane region" description="Helical" evidence="6">
    <location>
        <begin position="21"/>
        <end position="42"/>
    </location>
</feature>
<evidence type="ECO:0000256" key="6">
    <source>
        <dbReference type="SAM" id="Phobius"/>
    </source>
</evidence>
<keyword evidence="2" id="KW-1003">Cell membrane</keyword>
<feature type="transmembrane region" description="Helical" evidence="6">
    <location>
        <begin position="88"/>
        <end position="110"/>
    </location>
</feature>
<dbReference type="PANTHER" id="PTHR30250:SF11">
    <property type="entry name" value="O-ANTIGEN TRANSPORTER-RELATED"/>
    <property type="match status" value="1"/>
</dbReference>
<organism evidence="7 8">
    <name type="scientific">Agrococcus pavilionensis RW1</name>
    <dbReference type="NCBI Taxonomy" id="1330458"/>
    <lineage>
        <taxon>Bacteria</taxon>
        <taxon>Bacillati</taxon>
        <taxon>Actinomycetota</taxon>
        <taxon>Actinomycetes</taxon>
        <taxon>Micrococcales</taxon>
        <taxon>Microbacteriaceae</taxon>
        <taxon>Agrococcus</taxon>
    </lineage>
</organism>
<dbReference type="EMBL" id="ASHR01000010">
    <property type="protein sequence ID" value="ERG65099.1"/>
    <property type="molecule type" value="Genomic_DNA"/>
</dbReference>
<keyword evidence="4 6" id="KW-1133">Transmembrane helix</keyword>
<feature type="transmembrane region" description="Helical" evidence="6">
    <location>
        <begin position="116"/>
        <end position="135"/>
    </location>
</feature>
<dbReference type="PANTHER" id="PTHR30250">
    <property type="entry name" value="PST FAMILY PREDICTED COLANIC ACID TRANSPORTER"/>
    <property type="match status" value="1"/>
</dbReference>
<protein>
    <recommendedName>
        <fullName evidence="9">Polysaccharide biosynthesis protein C-terminal domain-containing protein</fullName>
    </recommendedName>
</protein>
<comment type="caution">
    <text evidence="7">The sequence shown here is derived from an EMBL/GenBank/DDBJ whole genome shotgun (WGS) entry which is preliminary data.</text>
</comment>
<keyword evidence="5 6" id="KW-0472">Membrane</keyword>
<feature type="transmembrane region" description="Helical" evidence="6">
    <location>
        <begin position="54"/>
        <end position="76"/>
    </location>
</feature>
<name>U1LRH8_9MICO</name>
<keyword evidence="3 6" id="KW-0812">Transmembrane</keyword>
<evidence type="ECO:0008006" key="9">
    <source>
        <dbReference type="Google" id="ProtNLM"/>
    </source>
</evidence>
<feature type="transmembrane region" description="Helical" evidence="6">
    <location>
        <begin position="181"/>
        <end position="203"/>
    </location>
</feature>
<dbReference type="Pfam" id="PF13440">
    <property type="entry name" value="Polysacc_synt_3"/>
    <property type="match status" value="1"/>
</dbReference>
<proteinExistence type="predicted"/>
<reference evidence="7 8" key="1">
    <citation type="journal article" date="2013" name="Genome Announc.">
        <title>First draft genome sequence from a member of the genus agrococcus, isolated from modern microbialites.</title>
        <authorList>
            <person name="White R.A.III."/>
            <person name="Grassa C.J."/>
            <person name="Suttle C.A."/>
        </authorList>
    </citation>
    <scope>NUCLEOTIDE SEQUENCE [LARGE SCALE GENOMIC DNA]</scope>
    <source>
        <strain evidence="7 8">RW1</strain>
    </source>
</reference>
<evidence type="ECO:0000256" key="5">
    <source>
        <dbReference type="ARBA" id="ARBA00023136"/>
    </source>
</evidence>
<sequence length="418" mass="42534">MSRETARPATAALVRRARPALQLASVTYVGLALSVVSAPMLATALGASGRGQLAAAFAVIHVLGLVAFVGLPRGIAVQDHRDESASRAAVVLVGVAGLLSASACFLAADVLAGGDAWVASAIRLSSVVLALAGLYQLGVERMLVGSRLAGYNLARACNVVLPSLGCIIAFLAGALTLELAFAITLAGQLLASLVGIAGSIGAIRRAERRPAPWRFSLSMWSSTVVDGVAWRLDQVLLAMLASSATLGVYAVASTLASASGGLTQAINAVLYGRFAADEALRIRRSRLLSLGSSALASAALITGIALWQETLLGPTFDGLLAPLAVLCAAQALNDQWQLQVYRQAAAQAHAGIALPSWIGLAAFAAVAAALALAGALDATSMAVAVLIGAATRVVVRLLSEALPARMPSAWARARGPVL</sequence>
<dbReference type="GO" id="GO:0005886">
    <property type="term" value="C:plasma membrane"/>
    <property type="evidence" value="ECO:0007669"/>
    <property type="project" value="UniProtKB-SubCell"/>
</dbReference>
<accession>U1LRH8</accession>
<keyword evidence="8" id="KW-1185">Reference proteome</keyword>
<dbReference type="Proteomes" id="UP000016462">
    <property type="component" value="Unassembled WGS sequence"/>
</dbReference>
<gene>
    <name evidence="7" type="ORF">L332_11700</name>
</gene>
<dbReference type="InterPro" id="IPR050833">
    <property type="entry name" value="Poly_Biosynth_Transport"/>
</dbReference>
<evidence type="ECO:0000256" key="3">
    <source>
        <dbReference type="ARBA" id="ARBA00022692"/>
    </source>
</evidence>
<dbReference type="RefSeq" id="WP_021009699.1">
    <property type="nucleotide sequence ID" value="NZ_ASHR01000010.1"/>
</dbReference>
<evidence type="ECO:0000256" key="2">
    <source>
        <dbReference type="ARBA" id="ARBA00022475"/>
    </source>
</evidence>
<evidence type="ECO:0000256" key="1">
    <source>
        <dbReference type="ARBA" id="ARBA00004651"/>
    </source>
</evidence>
<feature type="transmembrane region" description="Helical" evidence="6">
    <location>
        <begin position="313"/>
        <end position="332"/>
    </location>
</feature>
<evidence type="ECO:0000313" key="8">
    <source>
        <dbReference type="Proteomes" id="UP000016462"/>
    </source>
</evidence>
<evidence type="ECO:0000256" key="4">
    <source>
        <dbReference type="ARBA" id="ARBA00022989"/>
    </source>
</evidence>
<feature type="transmembrane region" description="Helical" evidence="6">
    <location>
        <begin position="156"/>
        <end position="175"/>
    </location>
</feature>